<feature type="compositionally biased region" description="Polar residues" evidence="3">
    <location>
        <begin position="299"/>
        <end position="312"/>
    </location>
</feature>
<proteinExistence type="predicted"/>
<dbReference type="OrthoDB" id="48651at2759"/>
<keyword evidence="1 2" id="KW-0694">RNA-binding</keyword>
<feature type="compositionally biased region" description="Basic and acidic residues" evidence="3">
    <location>
        <begin position="225"/>
        <end position="240"/>
    </location>
</feature>
<dbReference type="AlphaFoldDB" id="A0A1E3HLH1"/>
<name>A0A1E3HLH1_9TREE</name>
<sequence>MAPKKNKFQKVALTDFFNDSSNTGGSWADDDMMDLPTAPAPKADNGPQRGEPGYLDSMPDRGAREFGGVPNFREELPLPTQPPYTAHIGNLSFEPDAEEQVKGFFADLMPVSIRIIKDPTGKPKGYGYVEFKTIEGLKNGLDRKGEMLQGREIRISVAEPPTNPRAPPSQAEEASQWRRSTPLPSREPSSAPGRREGPTPGPSSDLDWSTARGSRFTPAPPSQFMDRESSGAGRPREMRENAGVSDSADKWRSSKPLADIKAAGRDAPPHQAGAPAGPTSPSAADTETTWSRGSKLKTPASTNPPTRQGSVDSSPRSPPPAPAAPAERRKLALKPRSAASPPASTDAPASSAGIFGNAKPVDSAAREKIAEDKLKAREEERKKAQEAEKAQLREAEERGKRYQEEKLRSIRQAQESVGGRPAAPAGKGSARKPTADKPRKDEQGFEQVSGKGKASDKADNKPKKDYSTRPAFSFAAAAGALKSETKDEESLSKDLEDVKI</sequence>
<dbReference type="InterPro" id="IPR035979">
    <property type="entry name" value="RBD_domain_sf"/>
</dbReference>
<dbReference type="RefSeq" id="XP_018991822.1">
    <property type="nucleotide sequence ID" value="XM_019140671.1"/>
</dbReference>
<dbReference type="PROSITE" id="PS50102">
    <property type="entry name" value="RRM"/>
    <property type="match status" value="1"/>
</dbReference>
<dbReference type="GeneID" id="30157529"/>
<feature type="region of interest" description="Disordered" evidence="3">
    <location>
        <begin position="151"/>
        <end position="500"/>
    </location>
</feature>
<accession>A0A1E3HLH1</accession>
<feature type="domain" description="RRM" evidence="4">
    <location>
        <begin position="84"/>
        <end position="160"/>
    </location>
</feature>
<feature type="region of interest" description="Disordered" evidence="3">
    <location>
        <begin position="17"/>
        <end position="73"/>
    </location>
</feature>
<evidence type="ECO:0000256" key="2">
    <source>
        <dbReference type="PROSITE-ProRule" id="PRU00176"/>
    </source>
</evidence>
<dbReference type="GO" id="GO:0005730">
    <property type="term" value="C:nucleolus"/>
    <property type="evidence" value="ECO:0007669"/>
    <property type="project" value="TreeGrafter"/>
</dbReference>
<feature type="compositionally biased region" description="Basic and acidic residues" evidence="3">
    <location>
        <begin position="364"/>
        <end position="408"/>
    </location>
</feature>
<dbReference type="InterPro" id="IPR012677">
    <property type="entry name" value="Nucleotide-bd_a/b_plait_sf"/>
</dbReference>
<dbReference type="PANTHER" id="PTHR23236:SF11">
    <property type="entry name" value="EUKARYOTIC TRANSLATION INITIATION FACTOR 4H"/>
    <property type="match status" value="1"/>
</dbReference>
<comment type="caution">
    <text evidence="5">The sequence shown here is derived from an EMBL/GenBank/DDBJ whole genome shotgun (WGS) entry which is preliminary data.</text>
</comment>
<dbReference type="STRING" id="1295533.A0A1E3HLH1"/>
<evidence type="ECO:0000256" key="1">
    <source>
        <dbReference type="ARBA" id="ARBA00022884"/>
    </source>
</evidence>
<dbReference type="InterPro" id="IPR000504">
    <property type="entry name" value="RRM_dom"/>
</dbReference>
<feature type="compositionally biased region" description="Basic and acidic residues" evidence="3">
    <location>
        <begin position="433"/>
        <end position="443"/>
    </location>
</feature>
<dbReference type="SMART" id="SM00360">
    <property type="entry name" value="RRM"/>
    <property type="match status" value="1"/>
</dbReference>
<feature type="compositionally biased region" description="Basic and acidic residues" evidence="3">
    <location>
        <begin position="453"/>
        <end position="467"/>
    </location>
</feature>
<feature type="compositionally biased region" description="Low complexity" evidence="3">
    <location>
        <begin position="335"/>
        <end position="352"/>
    </location>
</feature>
<evidence type="ECO:0000259" key="4">
    <source>
        <dbReference type="PROSITE" id="PS50102"/>
    </source>
</evidence>
<dbReference type="Pfam" id="PF00076">
    <property type="entry name" value="RRM_1"/>
    <property type="match status" value="1"/>
</dbReference>
<evidence type="ECO:0000313" key="5">
    <source>
        <dbReference type="EMBL" id="ODN76291.1"/>
    </source>
</evidence>
<keyword evidence="6" id="KW-1185">Reference proteome</keyword>
<protein>
    <recommendedName>
        <fullName evidence="4">RRM domain-containing protein</fullName>
    </recommendedName>
</protein>
<gene>
    <name evidence="5" type="ORF">L202_06220</name>
</gene>
<dbReference type="EMBL" id="AWGJ01000009">
    <property type="protein sequence ID" value="ODN76291.1"/>
    <property type="molecule type" value="Genomic_DNA"/>
</dbReference>
<dbReference type="Proteomes" id="UP000094065">
    <property type="component" value="Unassembled WGS sequence"/>
</dbReference>
<dbReference type="SUPFAM" id="SSF54928">
    <property type="entry name" value="RNA-binding domain, RBD"/>
    <property type="match status" value="1"/>
</dbReference>
<feature type="compositionally biased region" description="Basic and acidic residues" evidence="3">
    <location>
        <begin position="483"/>
        <end position="500"/>
    </location>
</feature>
<reference evidence="5 6" key="1">
    <citation type="submission" date="2016-06" db="EMBL/GenBank/DDBJ databases">
        <title>Evolution of pathogenesis and genome organization in the Tremellales.</title>
        <authorList>
            <person name="Cuomo C."/>
            <person name="Litvintseva A."/>
            <person name="Heitman J."/>
            <person name="Chen Y."/>
            <person name="Sun S."/>
            <person name="Springer D."/>
            <person name="Dromer F."/>
            <person name="Young S."/>
            <person name="Zeng Q."/>
            <person name="Chapman S."/>
            <person name="Gujja S."/>
            <person name="Saif S."/>
            <person name="Birren B."/>
        </authorList>
    </citation>
    <scope>NUCLEOTIDE SEQUENCE [LARGE SCALE GENOMIC DNA]</scope>
    <source>
        <strain evidence="5 6">CBS 6039</strain>
    </source>
</reference>
<feature type="compositionally biased region" description="Low complexity" evidence="3">
    <location>
        <begin position="471"/>
        <end position="480"/>
    </location>
</feature>
<organism evidence="5 6">
    <name type="scientific">Cryptococcus amylolentus CBS 6039</name>
    <dbReference type="NCBI Taxonomy" id="1295533"/>
    <lineage>
        <taxon>Eukaryota</taxon>
        <taxon>Fungi</taxon>
        <taxon>Dikarya</taxon>
        <taxon>Basidiomycota</taxon>
        <taxon>Agaricomycotina</taxon>
        <taxon>Tremellomycetes</taxon>
        <taxon>Tremellales</taxon>
        <taxon>Cryptococcaceae</taxon>
        <taxon>Cryptococcus</taxon>
    </lineage>
</organism>
<feature type="compositionally biased region" description="Low complexity" evidence="3">
    <location>
        <begin position="269"/>
        <end position="284"/>
    </location>
</feature>
<evidence type="ECO:0000256" key="3">
    <source>
        <dbReference type="SAM" id="MobiDB-lite"/>
    </source>
</evidence>
<dbReference type="PANTHER" id="PTHR23236">
    <property type="entry name" value="EUKARYOTIC TRANSLATION INITIATION FACTOR 4B/4H"/>
    <property type="match status" value="1"/>
</dbReference>
<evidence type="ECO:0000313" key="6">
    <source>
        <dbReference type="Proteomes" id="UP000094065"/>
    </source>
</evidence>
<dbReference type="Gene3D" id="3.30.70.330">
    <property type="match status" value="1"/>
</dbReference>
<dbReference type="GO" id="GO:0003723">
    <property type="term" value="F:RNA binding"/>
    <property type="evidence" value="ECO:0007669"/>
    <property type="project" value="UniProtKB-UniRule"/>
</dbReference>